<dbReference type="SUPFAM" id="SSF51905">
    <property type="entry name" value="FAD/NAD(P)-binding domain"/>
    <property type="match status" value="1"/>
</dbReference>
<evidence type="ECO:0000256" key="8">
    <source>
        <dbReference type="ARBA" id="ARBA00047818"/>
    </source>
</evidence>
<comment type="caution">
    <text evidence="10">The sequence shown here is derived from an EMBL/GenBank/DDBJ whole genome shotgun (WGS) entry which is preliminary data.</text>
</comment>
<evidence type="ECO:0000256" key="2">
    <source>
        <dbReference type="ARBA" id="ARBA00022630"/>
    </source>
</evidence>
<feature type="domain" description="FAD-binding" evidence="9">
    <location>
        <begin position="9"/>
        <end position="178"/>
    </location>
</feature>
<keyword evidence="2" id="KW-0285">Flavoprotein</keyword>
<feature type="domain" description="FAD-binding" evidence="9">
    <location>
        <begin position="298"/>
        <end position="358"/>
    </location>
</feature>
<dbReference type="AlphaFoldDB" id="A0A6A7MU87"/>
<evidence type="ECO:0000256" key="3">
    <source>
        <dbReference type="ARBA" id="ARBA00022642"/>
    </source>
</evidence>
<keyword evidence="11" id="KW-1185">Reference proteome</keyword>
<keyword evidence="4" id="KW-0274">FAD</keyword>
<dbReference type="PANTHER" id="PTHR46028:SF2">
    <property type="entry name" value="KYNURENINE 3-MONOOXYGENASE"/>
    <property type="match status" value="1"/>
</dbReference>
<dbReference type="PRINTS" id="PR00420">
    <property type="entry name" value="RNGMNOXGNASE"/>
</dbReference>
<dbReference type="Proteomes" id="UP000440498">
    <property type="component" value="Unassembled WGS sequence"/>
</dbReference>
<comment type="catalytic activity">
    <reaction evidence="8">
        <text>L-kynurenine + NADPH + O2 + H(+) = 3-hydroxy-L-kynurenine + NADP(+) + H2O</text>
        <dbReference type="Rhea" id="RHEA:20545"/>
        <dbReference type="ChEBI" id="CHEBI:15377"/>
        <dbReference type="ChEBI" id="CHEBI:15378"/>
        <dbReference type="ChEBI" id="CHEBI:15379"/>
        <dbReference type="ChEBI" id="CHEBI:57783"/>
        <dbReference type="ChEBI" id="CHEBI:57959"/>
        <dbReference type="ChEBI" id="CHEBI:58125"/>
        <dbReference type="ChEBI" id="CHEBI:58349"/>
        <dbReference type="EC" id="1.14.13.9"/>
    </reaction>
</comment>
<name>A0A6A7MU87_9BURK</name>
<dbReference type="PROSITE" id="PS51257">
    <property type="entry name" value="PROKAR_LIPOPROTEIN"/>
    <property type="match status" value="1"/>
</dbReference>
<dbReference type="FunFam" id="3.50.50.60:FF:000185">
    <property type="entry name" value="Kynurenine 3-monooxygenase"/>
    <property type="match status" value="1"/>
</dbReference>
<dbReference type="GO" id="GO:0070189">
    <property type="term" value="P:kynurenine metabolic process"/>
    <property type="evidence" value="ECO:0007669"/>
    <property type="project" value="TreeGrafter"/>
</dbReference>
<dbReference type="InterPro" id="IPR036188">
    <property type="entry name" value="FAD/NAD-bd_sf"/>
</dbReference>
<protein>
    <submittedName>
        <fullName evidence="10">NAD(P)-binding protein</fullName>
    </submittedName>
</protein>
<dbReference type="InterPro" id="IPR002938">
    <property type="entry name" value="FAD-bd"/>
</dbReference>
<organism evidence="10 11">
    <name type="scientific">Rugamonas aquatica</name>
    <dbReference type="NCBI Taxonomy" id="2743357"/>
    <lineage>
        <taxon>Bacteria</taxon>
        <taxon>Pseudomonadati</taxon>
        <taxon>Pseudomonadota</taxon>
        <taxon>Betaproteobacteria</taxon>
        <taxon>Burkholderiales</taxon>
        <taxon>Oxalobacteraceae</taxon>
        <taxon>Telluria group</taxon>
        <taxon>Rugamonas</taxon>
    </lineage>
</organism>
<keyword evidence="3" id="KW-0662">Pyridine nucleotide biosynthesis</keyword>
<dbReference type="GO" id="GO:0004502">
    <property type="term" value="F:kynurenine 3-monooxygenase activity"/>
    <property type="evidence" value="ECO:0007669"/>
    <property type="project" value="UniProtKB-EC"/>
</dbReference>
<evidence type="ECO:0000256" key="7">
    <source>
        <dbReference type="ARBA" id="ARBA00023033"/>
    </source>
</evidence>
<dbReference type="GO" id="GO:0019363">
    <property type="term" value="P:pyridine nucleotide biosynthetic process"/>
    <property type="evidence" value="ECO:0007669"/>
    <property type="project" value="UniProtKB-KW"/>
</dbReference>
<evidence type="ECO:0000259" key="9">
    <source>
        <dbReference type="Pfam" id="PF01494"/>
    </source>
</evidence>
<keyword evidence="6" id="KW-0560">Oxidoreductase</keyword>
<dbReference type="Gene3D" id="3.50.50.60">
    <property type="entry name" value="FAD/NAD(P)-binding domain"/>
    <property type="match status" value="1"/>
</dbReference>
<evidence type="ECO:0000313" key="10">
    <source>
        <dbReference type="EMBL" id="MQA36686.1"/>
    </source>
</evidence>
<dbReference type="PANTHER" id="PTHR46028">
    <property type="entry name" value="KYNURENINE 3-MONOOXYGENASE"/>
    <property type="match status" value="1"/>
</dbReference>
<evidence type="ECO:0000313" key="11">
    <source>
        <dbReference type="Proteomes" id="UP000440498"/>
    </source>
</evidence>
<proteinExistence type="predicted"/>
<reference evidence="10 11" key="1">
    <citation type="submission" date="2019-10" db="EMBL/GenBank/DDBJ databases">
        <title>Two novel species isolated from a subtropical stream in China.</title>
        <authorList>
            <person name="Lu H."/>
        </authorList>
    </citation>
    <scope>NUCLEOTIDE SEQUENCE [LARGE SCALE GENOMIC DNA]</scope>
    <source>
        <strain evidence="10 11">FT29W</strain>
    </source>
</reference>
<evidence type="ECO:0000256" key="1">
    <source>
        <dbReference type="ARBA" id="ARBA00001974"/>
    </source>
</evidence>
<comment type="cofactor">
    <cofactor evidence="1">
        <name>FAD</name>
        <dbReference type="ChEBI" id="CHEBI:57692"/>
    </cofactor>
</comment>
<evidence type="ECO:0000256" key="4">
    <source>
        <dbReference type="ARBA" id="ARBA00022827"/>
    </source>
</evidence>
<accession>A0A6A7MU87</accession>
<gene>
    <name evidence="10" type="ORF">GEV02_00870</name>
</gene>
<dbReference type="EMBL" id="WHUG01000001">
    <property type="protein sequence ID" value="MQA36686.1"/>
    <property type="molecule type" value="Genomic_DNA"/>
</dbReference>
<evidence type="ECO:0000256" key="5">
    <source>
        <dbReference type="ARBA" id="ARBA00022857"/>
    </source>
</evidence>
<dbReference type="Pfam" id="PF01494">
    <property type="entry name" value="FAD_binding_3"/>
    <property type="match status" value="2"/>
</dbReference>
<keyword evidence="7" id="KW-0503">Monooxygenase</keyword>
<keyword evidence="5" id="KW-0521">NADP</keyword>
<sequence>MAGECARRVPVTIAGAGLAGSLLACLLAQRGYAVQVLERRGDPRRSAGTAGRSINLALAERGRYALRQAGLEEQVMEIALPMRGRQVHPLGRPSEFHAYGLSDSEAIWSLQRARLNGLLLDAAERAGAQLRFDAAVADIDFASRRITLEQGGEALDYELLVGADGADSAVRKALGRQVDLGQACQYQEHGYKELEIPAAEAGGFRLNSDALHIWPRGGHMCIALPNIDGSFTATLFLHLQSDQPDTPNFAALGKAADAQRWFAEAFPELYALMPNFANDYDTHPVGMLGTLSLKQWHAHGNVVLLGDAAHPMVPFHGQGMNCALEDAVALTRHLVQGASLPDALAAYQAECQPNAGAIQAMALENYTEMSQRVSSAEFALERQLSSWLEQRYPERFVSRYRMVTFSRMPYLIAFERGKLQSDLLRQATQGRRSFEEIDLTWVAEHLRERIPQMPAAFNPTA</sequence>
<evidence type="ECO:0000256" key="6">
    <source>
        <dbReference type="ARBA" id="ARBA00023002"/>
    </source>
</evidence>
<dbReference type="GO" id="GO:0071949">
    <property type="term" value="F:FAD binding"/>
    <property type="evidence" value="ECO:0007669"/>
    <property type="project" value="InterPro"/>
</dbReference>